<proteinExistence type="predicted"/>
<protein>
    <submittedName>
        <fullName evidence="1">Nuclear transport factor 2 family protein</fullName>
    </submittedName>
</protein>
<reference evidence="1 2" key="1">
    <citation type="submission" date="2024-06" db="EMBL/GenBank/DDBJ databases">
        <title>The Natural Products Discovery Center: Release of the First 8490 Sequenced Strains for Exploring Actinobacteria Biosynthetic Diversity.</title>
        <authorList>
            <person name="Kalkreuter E."/>
            <person name="Kautsar S.A."/>
            <person name="Yang D."/>
            <person name="Bader C.D."/>
            <person name="Teijaro C.N."/>
            <person name="Fluegel L."/>
            <person name="Davis C.M."/>
            <person name="Simpson J.R."/>
            <person name="Lauterbach L."/>
            <person name="Steele A.D."/>
            <person name="Gui C."/>
            <person name="Meng S."/>
            <person name="Li G."/>
            <person name="Viehrig K."/>
            <person name="Ye F."/>
            <person name="Su P."/>
            <person name="Kiefer A.F."/>
            <person name="Nichols A."/>
            <person name="Cepeda A.J."/>
            <person name="Yan W."/>
            <person name="Fan B."/>
            <person name="Jiang Y."/>
            <person name="Adhikari A."/>
            <person name="Zheng C.-J."/>
            <person name="Schuster L."/>
            <person name="Cowan T.M."/>
            <person name="Smanski M.J."/>
            <person name="Chevrette M.G."/>
            <person name="De Carvalho L.P.S."/>
            <person name="Shen B."/>
        </authorList>
    </citation>
    <scope>NUCLEOTIDE SEQUENCE [LARGE SCALE GENOMIC DNA]</scope>
    <source>
        <strain evidence="1 2">NPDC048946</strain>
    </source>
</reference>
<dbReference type="EMBL" id="JBEZFP010000037">
    <property type="protein sequence ID" value="MEU8135112.1"/>
    <property type="molecule type" value="Genomic_DNA"/>
</dbReference>
<organism evidence="1 2">
    <name type="scientific">Streptodolium elevatio</name>
    <dbReference type="NCBI Taxonomy" id="3157996"/>
    <lineage>
        <taxon>Bacteria</taxon>
        <taxon>Bacillati</taxon>
        <taxon>Actinomycetota</taxon>
        <taxon>Actinomycetes</taxon>
        <taxon>Kitasatosporales</taxon>
        <taxon>Streptomycetaceae</taxon>
        <taxon>Streptodolium</taxon>
    </lineage>
</organism>
<dbReference type="Proteomes" id="UP001551482">
    <property type="component" value="Unassembled WGS sequence"/>
</dbReference>
<dbReference type="Gene3D" id="3.10.450.50">
    <property type="match status" value="1"/>
</dbReference>
<gene>
    <name evidence="1" type="ORF">AB0C36_16540</name>
</gene>
<sequence>MVQTRNLTDPVVRSFVEAVNTHNREAFADVLAPNATMADDGTERDLEEWTDREIFTTRGHIDVVEESDEGRAFVADYRNDTWGSMRTSWRFTVEGNKISRFETGQA</sequence>
<evidence type="ECO:0000313" key="2">
    <source>
        <dbReference type="Proteomes" id="UP001551482"/>
    </source>
</evidence>
<dbReference type="RefSeq" id="WP_358354451.1">
    <property type="nucleotide sequence ID" value="NZ_JBEZFP010000037.1"/>
</dbReference>
<keyword evidence="2" id="KW-1185">Reference proteome</keyword>
<evidence type="ECO:0000313" key="1">
    <source>
        <dbReference type="EMBL" id="MEU8135112.1"/>
    </source>
</evidence>
<comment type="caution">
    <text evidence="1">The sequence shown here is derived from an EMBL/GenBank/DDBJ whole genome shotgun (WGS) entry which is preliminary data.</text>
</comment>
<dbReference type="InterPro" id="IPR032710">
    <property type="entry name" value="NTF2-like_dom_sf"/>
</dbReference>
<accession>A0ABV3DIQ7</accession>
<name>A0ABV3DIQ7_9ACTN</name>
<dbReference type="SUPFAM" id="SSF54427">
    <property type="entry name" value="NTF2-like"/>
    <property type="match status" value="1"/>
</dbReference>